<keyword evidence="2" id="KW-0349">Heme</keyword>
<dbReference type="Pfam" id="PF13442">
    <property type="entry name" value="Cytochrome_CBB3"/>
    <property type="match status" value="1"/>
</dbReference>
<dbReference type="PROSITE" id="PS51007">
    <property type="entry name" value="CYTC"/>
    <property type="match status" value="1"/>
</dbReference>
<keyword evidence="6" id="KW-0472">Membrane</keyword>
<keyword evidence="3" id="KW-0479">Metal-binding</keyword>
<dbReference type="AlphaFoldDB" id="A0A3B0ZB88"/>
<sequence length="160" mass="16211">MSHEDKVFFGNFVGVLAALVVIAFIFFFLAGLVTSGLDDTPESNARQQAKVEENIKPVGRVNVGSVPATTSAAPAAATGPRPGDAVYTASCVACHGTGVAGAPKLGDSAAWGARAAKGIDTLLANAINGINAMPPKGTCATCSDEEMKAAIEYILSQSGQ</sequence>
<accession>A0A3B0ZB88</accession>
<dbReference type="PANTHER" id="PTHR40942">
    <property type="match status" value="1"/>
</dbReference>
<keyword evidence="1" id="KW-0813">Transport</keyword>
<evidence type="ECO:0000256" key="4">
    <source>
        <dbReference type="ARBA" id="ARBA00022982"/>
    </source>
</evidence>
<feature type="domain" description="Cytochrome c" evidence="7">
    <location>
        <begin position="78"/>
        <end position="158"/>
    </location>
</feature>
<dbReference type="InterPro" id="IPR002323">
    <property type="entry name" value="Cyt_CIE"/>
</dbReference>
<dbReference type="GO" id="GO:0009055">
    <property type="term" value="F:electron transfer activity"/>
    <property type="evidence" value="ECO:0007669"/>
    <property type="project" value="InterPro"/>
</dbReference>
<protein>
    <submittedName>
        <fullName evidence="8">Cytochrome c5</fullName>
    </submittedName>
</protein>
<reference evidence="8" key="1">
    <citation type="submission" date="2018-06" db="EMBL/GenBank/DDBJ databases">
        <authorList>
            <person name="Zhirakovskaya E."/>
        </authorList>
    </citation>
    <scope>NUCLEOTIDE SEQUENCE</scope>
</reference>
<evidence type="ECO:0000313" key="8">
    <source>
        <dbReference type="EMBL" id="VAW77966.1"/>
    </source>
</evidence>
<dbReference type="PRINTS" id="PR00607">
    <property type="entry name" value="CYTCHROMECIE"/>
</dbReference>
<dbReference type="GO" id="GO:0020037">
    <property type="term" value="F:heme binding"/>
    <property type="evidence" value="ECO:0007669"/>
    <property type="project" value="InterPro"/>
</dbReference>
<keyword evidence="6" id="KW-1133">Transmembrane helix</keyword>
<evidence type="ECO:0000256" key="1">
    <source>
        <dbReference type="ARBA" id="ARBA00022448"/>
    </source>
</evidence>
<evidence type="ECO:0000259" key="7">
    <source>
        <dbReference type="PROSITE" id="PS51007"/>
    </source>
</evidence>
<dbReference type="Gene3D" id="1.10.760.10">
    <property type="entry name" value="Cytochrome c-like domain"/>
    <property type="match status" value="1"/>
</dbReference>
<feature type="transmembrane region" description="Helical" evidence="6">
    <location>
        <begin position="12"/>
        <end position="33"/>
    </location>
</feature>
<keyword evidence="4" id="KW-0249">Electron transport</keyword>
<dbReference type="EMBL" id="UOFK01000136">
    <property type="protein sequence ID" value="VAW77966.1"/>
    <property type="molecule type" value="Genomic_DNA"/>
</dbReference>
<organism evidence="8">
    <name type="scientific">hydrothermal vent metagenome</name>
    <dbReference type="NCBI Taxonomy" id="652676"/>
    <lineage>
        <taxon>unclassified sequences</taxon>
        <taxon>metagenomes</taxon>
        <taxon>ecological metagenomes</taxon>
    </lineage>
</organism>
<gene>
    <name evidence="8" type="ORF">MNBD_GAMMA13-94</name>
</gene>
<dbReference type="InterPro" id="IPR036909">
    <property type="entry name" value="Cyt_c-like_dom_sf"/>
</dbReference>
<evidence type="ECO:0000256" key="6">
    <source>
        <dbReference type="SAM" id="Phobius"/>
    </source>
</evidence>
<dbReference type="PANTHER" id="PTHR40942:SF4">
    <property type="entry name" value="CYTOCHROME C5"/>
    <property type="match status" value="1"/>
</dbReference>
<evidence type="ECO:0000256" key="2">
    <source>
        <dbReference type="ARBA" id="ARBA00022617"/>
    </source>
</evidence>
<name>A0A3B0ZB88_9ZZZZ</name>
<proteinExistence type="predicted"/>
<keyword evidence="5" id="KW-0408">Iron</keyword>
<evidence type="ECO:0000256" key="5">
    <source>
        <dbReference type="ARBA" id="ARBA00023004"/>
    </source>
</evidence>
<evidence type="ECO:0000256" key="3">
    <source>
        <dbReference type="ARBA" id="ARBA00022723"/>
    </source>
</evidence>
<dbReference type="GO" id="GO:0005506">
    <property type="term" value="F:iron ion binding"/>
    <property type="evidence" value="ECO:0007669"/>
    <property type="project" value="InterPro"/>
</dbReference>
<dbReference type="SUPFAM" id="SSF46626">
    <property type="entry name" value="Cytochrome c"/>
    <property type="match status" value="1"/>
</dbReference>
<keyword evidence="6" id="KW-0812">Transmembrane</keyword>
<dbReference type="InterPro" id="IPR009056">
    <property type="entry name" value="Cyt_c-like_dom"/>
</dbReference>